<dbReference type="PANTHER" id="PTHR43549:SF2">
    <property type="entry name" value="MULTIDRUG RESISTANCE PROTEIN NORM-RELATED"/>
    <property type="match status" value="1"/>
</dbReference>
<feature type="transmembrane region" description="Helical" evidence="8">
    <location>
        <begin position="135"/>
        <end position="152"/>
    </location>
</feature>
<dbReference type="InterPro" id="IPR002528">
    <property type="entry name" value="MATE_fam"/>
</dbReference>
<protein>
    <submittedName>
        <fullName evidence="9">Na+-driven multidrug efflux pump</fullName>
    </submittedName>
</protein>
<comment type="caution">
    <text evidence="9">The sequence shown here is derived from an EMBL/GenBank/DDBJ whole genome shotgun (WGS) entry which is preliminary data.</text>
</comment>
<keyword evidence="3" id="KW-0813">Transport</keyword>
<comment type="subcellular location">
    <subcellularLocation>
        <location evidence="1">Cell membrane</location>
        <topology evidence="1">Multi-pass membrane protein</topology>
    </subcellularLocation>
</comment>
<keyword evidence="10" id="KW-1185">Reference proteome</keyword>
<evidence type="ECO:0000256" key="6">
    <source>
        <dbReference type="ARBA" id="ARBA00022989"/>
    </source>
</evidence>
<feature type="transmembrane region" description="Helical" evidence="8">
    <location>
        <begin position="195"/>
        <end position="213"/>
    </location>
</feature>
<keyword evidence="4" id="KW-1003">Cell membrane</keyword>
<organism evidence="9 10">
    <name type="scientific">Oikeobacillus pervagus</name>
    <dbReference type="NCBI Taxonomy" id="1325931"/>
    <lineage>
        <taxon>Bacteria</taxon>
        <taxon>Bacillati</taxon>
        <taxon>Bacillota</taxon>
        <taxon>Bacilli</taxon>
        <taxon>Bacillales</taxon>
        <taxon>Bacillaceae</taxon>
        <taxon>Oikeobacillus</taxon>
    </lineage>
</organism>
<keyword evidence="5 8" id="KW-0812">Transmembrane</keyword>
<dbReference type="GO" id="GO:0042910">
    <property type="term" value="F:xenobiotic transmembrane transporter activity"/>
    <property type="evidence" value="ECO:0007669"/>
    <property type="project" value="InterPro"/>
</dbReference>
<feature type="transmembrane region" description="Helical" evidence="8">
    <location>
        <begin position="385"/>
        <end position="407"/>
    </location>
</feature>
<feature type="transmembrane region" description="Helical" evidence="8">
    <location>
        <begin position="356"/>
        <end position="378"/>
    </location>
</feature>
<evidence type="ECO:0000256" key="2">
    <source>
        <dbReference type="ARBA" id="ARBA00010199"/>
    </source>
</evidence>
<proteinExistence type="inferred from homology"/>
<dbReference type="AlphaFoldDB" id="A0AAJ1T0G5"/>
<dbReference type="InterPro" id="IPR052031">
    <property type="entry name" value="Membrane_Transporter-Flippase"/>
</dbReference>
<dbReference type="RefSeq" id="WP_307258250.1">
    <property type="nucleotide sequence ID" value="NZ_JAUSUC010000041.1"/>
</dbReference>
<dbReference type="Pfam" id="PF01554">
    <property type="entry name" value="MatE"/>
    <property type="match status" value="2"/>
</dbReference>
<evidence type="ECO:0000256" key="5">
    <source>
        <dbReference type="ARBA" id="ARBA00022692"/>
    </source>
</evidence>
<evidence type="ECO:0000256" key="8">
    <source>
        <dbReference type="SAM" id="Phobius"/>
    </source>
</evidence>
<comment type="similarity">
    <text evidence="2">Belongs to the multi antimicrobial extrusion (MATE) (TC 2.A.66.1) family.</text>
</comment>
<feature type="transmembrane region" description="Helical" evidence="8">
    <location>
        <begin position="414"/>
        <end position="434"/>
    </location>
</feature>
<feature type="transmembrane region" description="Helical" evidence="8">
    <location>
        <begin position="234"/>
        <end position="256"/>
    </location>
</feature>
<keyword evidence="6 8" id="KW-1133">Transmembrane helix</keyword>
<dbReference type="GO" id="GO:0005886">
    <property type="term" value="C:plasma membrane"/>
    <property type="evidence" value="ECO:0007669"/>
    <property type="project" value="UniProtKB-SubCell"/>
</dbReference>
<reference evidence="9" key="1">
    <citation type="submission" date="2023-07" db="EMBL/GenBank/DDBJ databases">
        <title>Genomic Encyclopedia of Type Strains, Phase IV (KMG-IV): sequencing the most valuable type-strain genomes for metagenomic binning, comparative biology and taxonomic classification.</title>
        <authorList>
            <person name="Goeker M."/>
        </authorList>
    </citation>
    <scope>NUCLEOTIDE SEQUENCE</scope>
    <source>
        <strain evidence="9">DSM 23947</strain>
    </source>
</reference>
<feature type="transmembrane region" description="Helical" evidence="8">
    <location>
        <begin position="164"/>
        <end position="183"/>
    </location>
</feature>
<dbReference type="PANTHER" id="PTHR43549">
    <property type="entry name" value="MULTIDRUG RESISTANCE PROTEIN YPNP-RELATED"/>
    <property type="match status" value="1"/>
</dbReference>
<feature type="transmembrane region" description="Helical" evidence="8">
    <location>
        <begin position="12"/>
        <end position="34"/>
    </location>
</feature>
<dbReference type="EMBL" id="JAUSUC010000041">
    <property type="protein sequence ID" value="MDQ0216248.1"/>
    <property type="molecule type" value="Genomic_DNA"/>
</dbReference>
<dbReference type="GO" id="GO:0015297">
    <property type="term" value="F:antiporter activity"/>
    <property type="evidence" value="ECO:0007669"/>
    <property type="project" value="InterPro"/>
</dbReference>
<evidence type="ECO:0000256" key="1">
    <source>
        <dbReference type="ARBA" id="ARBA00004651"/>
    </source>
</evidence>
<feature type="transmembrane region" description="Helical" evidence="8">
    <location>
        <begin position="318"/>
        <end position="336"/>
    </location>
</feature>
<feature type="transmembrane region" description="Helical" evidence="8">
    <location>
        <begin position="54"/>
        <end position="72"/>
    </location>
</feature>
<dbReference type="Proteomes" id="UP001237207">
    <property type="component" value="Unassembled WGS sequence"/>
</dbReference>
<evidence type="ECO:0000256" key="7">
    <source>
        <dbReference type="ARBA" id="ARBA00023136"/>
    </source>
</evidence>
<dbReference type="InterPro" id="IPR048279">
    <property type="entry name" value="MdtK-like"/>
</dbReference>
<keyword evidence="7 8" id="KW-0472">Membrane</keyword>
<evidence type="ECO:0000313" key="10">
    <source>
        <dbReference type="Proteomes" id="UP001237207"/>
    </source>
</evidence>
<evidence type="ECO:0000256" key="4">
    <source>
        <dbReference type="ARBA" id="ARBA00022475"/>
    </source>
</evidence>
<evidence type="ECO:0000313" key="9">
    <source>
        <dbReference type="EMBL" id="MDQ0216248.1"/>
    </source>
</evidence>
<dbReference type="PIRSF" id="PIRSF006603">
    <property type="entry name" value="DinF"/>
    <property type="match status" value="1"/>
</dbReference>
<feature type="transmembrane region" description="Helical" evidence="8">
    <location>
        <begin position="276"/>
        <end position="297"/>
    </location>
</feature>
<feature type="transmembrane region" description="Helical" evidence="8">
    <location>
        <begin position="93"/>
        <end position="115"/>
    </location>
</feature>
<accession>A0AAJ1T0G5</accession>
<name>A0AAJ1T0G5_9BACI</name>
<gene>
    <name evidence="9" type="ORF">J2S13_002689</name>
</gene>
<evidence type="ECO:0000256" key="3">
    <source>
        <dbReference type="ARBA" id="ARBA00022448"/>
    </source>
</evidence>
<sequence>MTKEISFLNKDIYLLIIRVSLPLIIASIVTSIVQLANVAFMGNLGSEEIYVRSLYTPFAFLLIALIEAFQISNQVSIARLNGEGDIEGIKQNIFSFVLLSIAISLAVWIIIYFLSPYIAKYYNVPDDVAKKFIDFLTLMFLVNILGIVAMVLSSSLRGIGKLGLSMILSIGYALLNITLVYMFSFHWNKGVLSLVYANLISSLTLCIVSLIILMKLNLIKIKKQYFMLSHKGLFFLKVVGIPIFISYIIIFLSNFFYNKIIEPFGHSTLSGFNVGYYVQTFAIIPAIAIGSALGIIINNNIGAGKLYYPRVYQIMKKGTLLTLIFYIIMSALIFIFKMNIAQLMLIDEASIKQAVLFLKIVAPTYIFFGVVLMTITTLEQINKGYLALTLNSVYFLTIIIIGWYLTIKYNRIDYLYWTISITNITGFMSVFFILRMMKKEYSGMQTSDSNNYDFYRS</sequence>